<keyword evidence="14" id="KW-1185">Reference proteome</keyword>
<reference evidence="13 14" key="1">
    <citation type="submission" date="2007-04" db="EMBL/GenBank/DDBJ databases">
        <authorList>
            <person name="Fulton L."/>
            <person name="Clifton S."/>
            <person name="Fulton B."/>
            <person name="Xu J."/>
            <person name="Minx P."/>
            <person name="Pepin K.H."/>
            <person name="Johnson M."/>
            <person name="Thiruvilangam P."/>
            <person name="Bhonagiri V."/>
            <person name="Nash W.E."/>
            <person name="Mardis E.R."/>
            <person name="Wilson R.K."/>
        </authorList>
    </citation>
    <scope>NUCLEOTIDE SEQUENCE [LARGE SCALE GENOMIC DNA]</scope>
    <source>
        <strain evidence="13 14">ATCC 29799</strain>
    </source>
</reference>
<evidence type="ECO:0000313" key="13">
    <source>
        <dbReference type="EMBL" id="EDN01109.1"/>
    </source>
</evidence>
<keyword evidence="6" id="KW-0949">S-adenosyl-L-methionine</keyword>
<comment type="cofactor">
    <cofactor evidence="1">
        <name>[4Fe-4S] cluster</name>
        <dbReference type="ChEBI" id="CHEBI:49883"/>
    </cofactor>
</comment>
<protein>
    <recommendedName>
        <fullName evidence="4">Anaerobic ribonucleoside-triphosphate reductase-activating protein</fullName>
    </recommendedName>
    <alternativeName>
        <fullName evidence="11">Class III anaerobic ribonucleotide reductase small component</fullName>
    </alternativeName>
</protein>
<dbReference type="PROSITE" id="PS01087">
    <property type="entry name" value="RADICAL_ACTIVATING"/>
    <property type="match status" value="1"/>
</dbReference>
<dbReference type="Pfam" id="PF13353">
    <property type="entry name" value="Fer4_12"/>
    <property type="match status" value="1"/>
</dbReference>
<keyword evidence="7" id="KW-0479">Metal-binding</keyword>
<dbReference type="AlphaFoldDB" id="A6NS71"/>
<evidence type="ECO:0000256" key="3">
    <source>
        <dbReference type="ARBA" id="ARBA00009777"/>
    </source>
</evidence>
<dbReference type="SFLD" id="SFLDG01066">
    <property type="entry name" value="organic_radical-activating_enz"/>
    <property type="match status" value="1"/>
</dbReference>
<dbReference type="InterPro" id="IPR012837">
    <property type="entry name" value="NrdG"/>
</dbReference>
<dbReference type="InterPro" id="IPR007197">
    <property type="entry name" value="rSAM"/>
</dbReference>
<dbReference type="CDD" id="cd01335">
    <property type="entry name" value="Radical_SAM"/>
    <property type="match status" value="1"/>
</dbReference>
<keyword evidence="9" id="KW-0408">Iron</keyword>
<dbReference type="SUPFAM" id="SSF102114">
    <property type="entry name" value="Radical SAM enzymes"/>
    <property type="match status" value="1"/>
</dbReference>
<dbReference type="InterPro" id="IPR013785">
    <property type="entry name" value="Aldolase_TIM"/>
</dbReference>
<evidence type="ECO:0000313" key="14">
    <source>
        <dbReference type="Proteomes" id="UP000003639"/>
    </source>
</evidence>
<evidence type="ECO:0000256" key="6">
    <source>
        <dbReference type="ARBA" id="ARBA00022691"/>
    </source>
</evidence>
<dbReference type="InterPro" id="IPR001989">
    <property type="entry name" value="Radical_activat_CS"/>
</dbReference>
<keyword evidence="5" id="KW-0004">4Fe-4S</keyword>
<evidence type="ECO:0000256" key="9">
    <source>
        <dbReference type="ARBA" id="ARBA00023004"/>
    </source>
</evidence>
<evidence type="ECO:0000256" key="5">
    <source>
        <dbReference type="ARBA" id="ARBA00022485"/>
    </source>
</evidence>
<dbReference type="GO" id="GO:0043365">
    <property type="term" value="F:[formate-C-acetyltransferase]-activating enzyme activity"/>
    <property type="evidence" value="ECO:0007669"/>
    <property type="project" value="InterPro"/>
</dbReference>
<dbReference type="Proteomes" id="UP000003639">
    <property type="component" value="Unassembled WGS sequence"/>
</dbReference>
<keyword evidence="8 13" id="KW-0560">Oxidoreductase</keyword>
<dbReference type="SFLD" id="SFLDG01063">
    <property type="entry name" value="activating_enzymes__group_1"/>
    <property type="match status" value="1"/>
</dbReference>
<evidence type="ECO:0000256" key="4">
    <source>
        <dbReference type="ARBA" id="ARBA00014281"/>
    </source>
</evidence>
<dbReference type="InterPro" id="IPR034457">
    <property type="entry name" value="Organic_radical-activating"/>
</dbReference>
<dbReference type="PANTHER" id="PTHR30352">
    <property type="entry name" value="PYRUVATE FORMATE-LYASE-ACTIVATING ENZYME"/>
    <property type="match status" value="1"/>
</dbReference>
<keyword evidence="10" id="KW-0411">Iron-sulfur</keyword>
<dbReference type="PANTHER" id="PTHR30352:SF2">
    <property type="entry name" value="ANAEROBIC RIBONUCLEOSIDE-TRIPHOSPHATE REDUCTASE-ACTIVATING PROTEIN"/>
    <property type="match status" value="1"/>
</dbReference>
<dbReference type="GO" id="GO:0051539">
    <property type="term" value="F:4 iron, 4 sulfur cluster binding"/>
    <property type="evidence" value="ECO:0007669"/>
    <property type="project" value="UniProtKB-KW"/>
</dbReference>
<comment type="caution">
    <text evidence="13">The sequence shown here is derived from an EMBL/GenBank/DDBJ whole genome shotgun (WGS) entry which is preliminary data.</text>
</comment>
<evidence type="ECO:0000256" key="11">
    <source>
        <dbReference type="ARBA" id="ARBA00033436"/>
    </source>
</evidence>
<evidence type="ECO:0000256" key="12">
    <source>
        <dbReference type="ARBA" id="ARBA00047365"/>
    </source>
</evidence>
<comment type="catalytic activity">
    <reaction evidence="12">
        <text>glycyl-[protein] + reduced [flavodoxin] + S-adenosyl-L-methionine = glycin-2-yl radical-[protein] + semiquinone [flavodoxin] + 5'-deoxyadenosine + L-methionine + H(+)</text>
        <dbReference type="Rhea" id="RHEA:61976"/>
        <dbReference type="Rhea" id="RHEA-COMP:10622"/>
        <dbReference type="Rhea" id="RHEA-COMP:14480"/>
        <dbReference type="Rhea" id="RHEA-COMP:15993"/>
        <dbReference type="Rhea" id="RHEA-COMP:15994"/>
        <dbReference type="ChEBI" id="CHEBI:15378"/>
        <dbReference type="ChEBI" id="CHEBI:17319"/>
        <dbReference type="ChEBI" id="CHEBI:29947"/>
        <dbReference type="ChEBI" id="CHEBI:32722"/>
        <dbReference type="ChEBI" id="CHEBI:57618"/>
        <dbReference type="ChEBI" id="CHEBI:57844"/>
        <dbReference type="ChEBI" id="CHEBI:59789"/>
        <dbReference type="ChEBI" id="CHEBI:140311"/>
    </reaction>
</comment>
<dbReference type="EMBL" id="AAXG02000007">
    <property type="protein sequence ID" value="EDN01109.1"/>
    <property type="molecule type" value="Genomic_DNA"/>
</dbReference>
<reference evidence="13 14" key="2">
    <citation type="submission" date="2007-06" db="EMBL/GenBank/DDBJ databases">
        <title>Draft genome sequence of Pseudoflavonifractor capillosus ATCC 29799.</title>
        <authorList>
            <person name="Sudarsanam P."/>
            <person name="Ley R."/>
            <person name="Guruge J."/>
            <person name="Turnbaugh P.J."/>
            <person name="Mahowald M."/>
            <person name="Liep D."/>
            <person name="Gordon J."/>
        </authorList>
    </citation>
    <scope>NUCLEOTIDE SEQUENCE [LARGE SCALE GENOMIC DNA]</scope>
    <source>
        <strain evidence="13 14">ATCC 29799</strain>
    </source>
</reference>
<dbReference type="SFLD" id="SFLDF00299">
    <property type="entry name" value="anaerobic_ribonucleoside-triph"/>
    <property type="match status" value="1"/>
</dbReference>
<dbReference type="NCBIfam" id="TIGR02491">
    <property type="entry name" value="NrdG"/>
    <property type="match status" value="1"/>
</dbReference>
<evidence type="ECO:0000256" key="7">
    <source>
        <dbReference type="ARBA" id="ARBA00022723"/>
    </source>
</evidence>
<evidence type="ECO:0000256" key="1">
    <source>
        <dbReference type="ARBA" id="ARBA00001966"/>
    </source>
</evidence>
<name>A6NS71_9FIRM</name>
<proteinExistence type="inferred from homology"/>
<gene>
    <name evidence="13" type="primary">nrdG</name>
    <name evidence="13" type="ORF">BACCAP_01050</name>
</gene>
<dbReference type="GO" id="GO:0046872">
    <property type="term" value="F:metal ion binding"/>
    <property type="evidence" value="ECO:0007669"/>
    <property type="project" value="UniProtKB-KW"/>
</dbReference>
<dbReference type="GO" id="GO:0004748">
    <property type="term" value="F:ribonucleoside-diphosphate reductase activity, thioredoxin disulfide as acceptor"/>
    <property type="evidence" value="ECO:0007669"/>
    <property type="project" value="TreeGrafter"/>
</dbReference>
<evidence type="ECO:0000256" key="10">
    <source>
        <dbReference type="ARBA" id="ARBA00023014"/>
    </source>
</evidence>
<organism evidence="13 14">
    <name type="scientific">Pseudoflavonifractor capillosus ATCC 29799</name>
    <dbReference type="NCBI Taxonomy" id="411467"/>
    <lineage>
        <taxon>Bacteria</taxon>
        <taxon>Bacillati</taxon>
        <taxon>Bacillota</taxon>
        <taxon>Clostridia</taxon>
        <taxon>Eubacteriales</taxon>
        <taxon>Oscillospiraceae</taxon>
        <taxon>Pseudoflavonifractor</taxon>
    </lineage>
</organism>
<dbReference type="eggNOG" id="COG0602">
    <property type="taxonomic scope" value="Bacteria"/>
</dbReference>
<sequence>MRQGHFFSGKQTPRPLISLCFGGGAAIMEKIAFTERNERMRIASTMSDSIVDGPGLRFTVFTQGCPHNCPGCHNPETHDPAGGHEVTVEELAEKIGKNPLTDGLTLSGGDPFLQAEECAQLAALAHGQGKNVWTYTGYTWEILTAAGRPDWDALLAETDVLVDGPFVAAQKSYDALFRGSTNQRLIDMAATRAAGRVVLWTRPNPLGHFTIPES</sequence>
<comment type="similarity">
    <text evidence="3">Belongs to the organic radical-activating enzymes family.</text>
</comment>
<dbReference type="Gene3D" id="3.20.20.70">
    <property type="entry name" value="Aldolase class I"/>
    <property type="match status" value="1"/>
</dbReference>
<accession>A6NS71</accession>
<dbReference type="InterPro" id="IPR058240">
    <property type="entry name" value="rSAM_sf"/>
</dbReference>
<dbReference type="STRING" id="411467.BACCAP_01050"/>
<evidence type="ECO:0000256" key="2">
    <source>
        <dbReference type="ARBA" id="ARBA00003852"/>
    </source>
</evidence>
<evidence type="ECO:0000256" key="8">
    <source>
        <dbReference type="ARBA" id="ARBA00023002"/>
    </source>
</evidence>
<dbReference type="SFLD" id="SFLDS00029">
    <property type="entry name" value="Radical_SAM"/>
    <property type="match status" value="1"/>
</dbReference>
<comment type="function">
    <text evidence="2">Activation of anaerobic ribonucleoside-triphosphate reductase under anaerobic conditions by generation of an organic free radical, using S-adenosylmethionine and reduced flavodoxin as cosubstrates to produce 5'-deoxy-adenosine.</text>
</comment>